<name>A0A084G685_PSEDA</name>
<dbReference type="KEGG" id="sapo:SAPIO_CDS5274"/>
<dbReference type="GO" id="GO:0030245">
    <property type="term" value="P:cellulose catabolic process"/>
    <property type="evidence" value="ECO:0007669"/>
    <property type="project" value="UniProtKB-UniPathway"/>
</dbReference>
<dbReference type="PRINTS" id="PR00133">
    <property type="entry name" value="GLHYDRLASE3"/>
</dbReference>
<sequence>MLRTLLLVALAVVFPAHALDAPERFYPSTWGSGGPDGWDDAYEKAREFVSQLTLAEKVNLTTADKISAFPAGVNAAATWSRSLIRARGAAMGAEFYGKGIDVQLGPSVGPLGLFPEGGRNWEGFGSDPYLAGAATASTVEGIQSEGVIACVKHYILNEQEHYRGSVSSELNDRVMHEVYLWPFADAVRAGVGSVMCSYNRINGTYACENAYTNYLLKNELNFQGFVMSDWGAQHATLESALNGLDMTMPGDRFGRDSAGYNSLWGGALTEAVLAGLVPQWRLDDMVVRIMAAFYKVHVGDKEERPEVNFHAWTTETEGPLYFASNKTWAIVNEHVDVAADHADLIREIGAKSIVVLKNEGALPLKKPKSIAVIGEDAQDNPDGANSCADRACNNGTLAMGWGSGTTEFPYLVAPATALLLRAEADGTAFSNVESNWDLDAAIEAATDVDVALVFANANAGENYVFIEDNEGDRNNLTLWKGGDALIEAVASVNPNTVVVLHTVGPVLIEEYKQHPNITAILWAGLPGQESGNGLVDVLYGDVNPQGRSPFTWGKSAEDWGVSLLYAAETPTPSQDLNAGLFIDYRHFDKEDIEPSYEFGFGLSYTTFEYSDLQVEFVAETSSYEAAEGETEEAPTFGEIGSREDAEAPKGFDAIPRYVYSWVKEGGKPPEDIEIAESSRSGEAQRVHPAGGAPGGNPGLYEVVYRVSVTVENTGEVAGTEIVQLYLSHGDRDGPVRVLRGFEDVELEPGESKTVAFDLAYRDLATWDEEVENWVISDTKKTVYVGASSRDLRLNAELDI</sequence>
<keyword evidence="5 10" id="KW-0378">Hydrolase</keyword>
<feature type="chain" id="PRO_5001775381" description="beta-glucosidase" evidence="11">
    <location>
        <begin position="19"/>
        <end position="799"/>
    </location>
</feature>
<feature type="domain" description="Fibronectin type III-like" evidence="12">
    <location>
        <begin position="720"/>
        <end position="788"/>
    </location>
</feature>
<dbReference type="Pfam" id="PF01915">
    <property type="entry name" value="Glyco_hydro_3_C"/>
    <property type="match status" value="1"/>
</dbReference>
<accession>A0A084G685</accession>
<dbReference type="AlphaFoldDB" id="A0A084G685"/>
<dbReference type="InterPro" id="IPR002772">
    <property type="entry name" value="Glyco_hydro_3_C"/>
</dbReference>
<dbReference type="InterPro" id="IPR001764">
    <property type="entry name" value="Glyco_hydro_3_N"/>
</dbReference>
<gene>
    <name evidence="13" type="ORF">SAPIO_CDS5274</name>
</gene>
<evidence type="ECO:0000256" key="4">
    <source>
        <dbReference type="ARBA" id="ARBA00022729"/>
    </source>
</evidence>
<dbReference type="Pfam" id="PF14310">
    <property type="entry name" value="Fn3-like"/>
    <property type="match status" value="1"/>
</dbReference>
<dbReference type="Proteomes" id="UP000028545">
    <property type="component" value="Unassembled WGS sequence"/>
</dbReference>
<dbReference type="InterPro" id="IPR013783">
    <property type="entry name" value="Ig-like_fold"/>
</dbReference>
<evidence type="ECO:0000256" key="9">
    <source>
        <dbReference type="ARBA" id="ARBA00023326"/>
    </source>
</evidence>
<dbReference type="PANTHER" id="PTHR42715">
    <property type="entry name" value="BETA-GLUCOSIDASE"/>
    <property type="match status" value="1"/>
</dbReference>
<proteinExistence type="inferred from homology"/>
<dbReference type="UniPathway" id="UPA00696"/>
<dbReference type="InterPro" id="IPR017853">
    <property type="entry name" value="GH"/>
</dbReference>
<protein>
    <recommendedName>
        <fullName evidence="10">beta-glucosidase</fullName>
        <ecNumber evidence="10">3.2.1.21</ecNumber>
    </recommendedName>
</protein>
<dbReference type="OMA" id="VNDTYAC"/>
<evidence type="ECO:0000256" key="10">
    <source>
        <dbReference type="RuleBase" id="RU361161"/>
    </source>
</evidence>
<dbReference type="Gene3D" id="3.40.50.1700">
    <property type="entry name" value="Glycoside hydrolase family 3 C-terminal domain"/>
    <property type="match status" value="1"/>
</dbReference>
<dbReference type="EMBL" id="JOWA01000098">
    <property type="protein sequence ID" value="KEZ42847.1"/>
    <property type="molecule type" value="Genomic_DNA"/>
</dbReference>
<comment type="pathway">
    <text evidence="2 10">Glycan metabolism; cellulose degradation.</text>
</comment>
<dbReference type="GeneID" id="27724346"/>
<feature type="signal peptide" evidence="11">
    <location>
        <begin position="1"/>
        <end position="18"/>
    </location>
</feature>
<evidence type="ECO:0000256" key="5">
    <source>
        <dbReference type="ARBA" id="ARBA00022801"/>
    </source>
</evidence>
<evidence type="ECO:0000256" key="6">
    <source>
        <dbReference type="ARBA" id="ARBA00023180"/>
    </source>
</evidence>
<dbReference type="FunFam" id="3.40.50.1700:FF:000003">
    <property type="entry name" value="Probable beta-glucosidase"/>
    <property type="match status" value="1"/>
</dbReference>
<evidence type="ECO:0000256" key="2">
    <source>
        <dbReference type="ARBA" id="ARBA00004987"/>
    </source>
</evidence>
<dbReference type="InterPro" id="IPR036962">
    <property type="entry name" value="Glyco_hydro_3_N_sf"/>
</dbReference>
<dbReference type="Gene3D" id="2.60.40.10">
    <property type="entry name" value="Immunoglobulins"/>
    <property type="match status" value="1"/>
</dbReference>
<evidence type="ECO:0000313" key="13">
    <source>
        <dbReference type="EMBL" id="KEZ42847.1"/>
    </source>
</evidence>
<evidence type="ECO:0000313" key="14">
    <source>
        <dbReference type="Proteomes" id="UP000028545"/>
    </source>
</evidence>
<dbReference type="HOGENOM" id="CLU_004542_2_0_1"/>
<dbReference type="PANTHER" id="PTHR42715:SF29">
    <property type="entry name" value="BETA-GLUCOSIDASE A-RELATED"/>
    <property type="match status" value="1"/>
</dbReference>
<dbReference type="RefSeq" id="XP_016642646.1">
    <property type="nucleotide sequence ID" value="XM_016787631.1"/>
</dbReference>
<dbReference type="Gene3D" id="3.20.20.300">
    <property type="entry name" value="Glycoside hydrolase, family 3, N-terminal domain"/>
    <property type="match status" value="1"/>
</dbReference>
<dbReference type="FunFam" id="3.20.20.300:FF:000002">
    <property type="entry name" value="Probable beta-glucosidase"/>
    <property type="match status" value="1"/>
</dbReference>
<dbReference type="InterPro" id="IPR036881">
    <property type="entry name" value="Glyco_hydro_3_C_sf"/>
</dbReference>
<evidence type="ECO:0000256" key="1">
    <source>
        <dbReference type="ARBA" id="ARBA00000448"/>
    </source>
</evidence>
<dbReference type="PROSITE" id="PS00775">
    <property type="entry name" value="GLYCOSYL_HYDROL_F3"/>
    <property type="match status" value="1"/>
</dbReference>
<dbReference type="InterPro" id="IPR050288">
    <property type="entry name" value="Cellulose_deg_GH3"/>
</dbReference>
<keyword evidence="9 10" id="KW-0624">Polysaccharide degradation</keyword>
<evidence type="ECO:0000256" key="11">
    <source>
        <dbReference type="SAM" id="SignalP"/>
    </source>
</evidence>
<dbReference type="GO" id="GO:0008422">
    <property type="term" value="F:beta-glucosidase activity"/>
    <property type="evidence" value="ECO:0007669"/>
    <property type="project" value="UniProtKB-EC"/>
</dbReference>
<dbReference type="InterPro" id="IPR026891">
    <property type="entry name" value="Fn3-like"/>
</dbReference>
<dbReference type="SMART" id="SM01217">
    <property type="entry name" value="Fn3_like"/>
    <property type="match status" value="1"/>
</dbReference>
<reference evidence="13 14" key="1">
    <citation type="journal article" date="2014" name="Genome Announc.">
        <title>Draft genome sequence of the pathogenic fungus Scedosporium apiospermum.</title>
        <authorList>
            <person name="Vandeputte P."/>
            <person name="Ghamrawi S."/>
            <person name="Rechenmann M."/>
            <person name="Iltis A."/>
            <person name="Giraud S."/>
            <person name="Fleury M."/>
            <person name="Thornton C."/>
            <person name="Delhaes L."/>
            <person name="Meyer W."/>
            <person name="Papon N."/>
            <person name="Bouchara J.P."/>
        </authorList>
    </citation>
    <scope>NUCLEOTIDE SEQUENCE [LARGE SCALE GENOMIC DNA]</scope>
    <source>
        <strain evidence="13 14">IHEM 14462</strain>
    </source>
</reference>
<dbReference type="InterPro" id="IPR019800">
    <property type="entry name" value="Glyco_hydro_3_AS"/>
</dbReference>
<keyword evidence="7 10" id="KW-0119">Carbohydrate metabolism</keyword>
<keyword evidence="6" id="KW-0325">Glycoprotein</keyword>
<comment type="caution">
    <text evidence="13">The sequence shown here is derived from an EMBL/GenBank/DDBJ whole genome shotgun (WGS) entry which is preliminary data.</text>
</comment>
<dbReference type="Pfam" id="PF00933">
    <property type="entry name" value="Glyco_hydro_3"/>
    <property type="match status" value="1"/>
</dbReference>
<dbReference type="OrthoDB" id="416222at2759"/>
<dbReference type="VEuPathDB" id="FungiDB:SAPIO_CDS5274"/>
<evidence type="ECO:0000256" key="7">
    <source>
        <dbReference type="ARBA" id="ARBA00023277"/>
    </source>
</evidence>
<organism evidence="13 14">
    <name type="scientific">Pseudallescheria apiosperma</name>
    <name type="common">Scedosporium apiospermum</name>
    <dbReference type="NCBI Taxonomy" id="563466"/>
    <lineage>
        <taxon>Eukaryota</taxon>
        <taxon>Fungi</taxon>
        <taxon>Dikarya</taxon>
        <taxon>Ascomycota</taxon>
        <taxon>Pezizomycotina</taxon>
        <taxon>Sordariomycetes</taxon>
        <taxon>Hypocreomycetidae</taxon>
        <taxon>Microascales</taxon>
        <taxon>Microascaceae</taxon>
        <taxon>Scedosporium</taxon>
    </lineage>
</organism>
<evidence type="ECO:0000256" key="3">
    <source>
        <dbReference type="ARBA" id="ARBA00005336"/>
    </source>
</evidence>
<keyword evidence="14" id="KW-1185">Reference proteome</keyword>
<comment type="catalytic activity">
    <reaction evidence="1 10">
        <text>Hydrolysis of terminal, non-reducing beta-D-glucosyl residues with release of beta-D-glucose.</text>
        <dbReference type="EC" id="3.2.1.21"/>
    </reaction>
</comment>
<evidence type="ECO:0000256" key="8">
    <source>
        <dbReference type="ARBA" id="ARBA00023295"/>
    </source>
</evidence>
<dbReference type="SUPFAM" id="SSF52279">
    <property type="entry name" value="Beta-D-glucan exohydrolase, C-terminal domain"/>
    <property type="match status" value="1"/>
</dbReference>
<keyword evidence="4 11" id="KW-0732">Signal</keyword>
<dbReference type="EC" id="3.2.1.21" evidence="10"/>
<keyword evidence="8 10" id="KW-0326">Glycosidase</keyword>
<evidence type="ECO:0000259" key="12">
    <source>
        <dbReference type="SMART" id="SM01217"/>
    </source>
</evidence>
<dbReference type="SUPFAM" id="SSF51445">
    <property type="entry name" value="(Trans)glycosidases"/>
    <property type="match status" value="1"/>
</dbReference>
<comment type="similarity">
    <text evidence="3 10">Belongs to the glycosyl hydrolase 3 family.</text>
</comment>